<dbReference type="EMBL" id="SODV01000001">
    <property type="protein sequence ID" value="TDX00764.1"/>
    <property type="molecule type" value="Genomic_DNA"/>
</dbReference>
<dbReference type="OrthoDB" id="640433at2"/>
<dbReference type="PANTHER" id="PTHR34613">
    <property type="entry name" value="SLL0800 PROTEIN"/>
    <property type="match status" value="1"/>
</dbReference>
<evidence type="ECO:0000313" key="1">
    <source>
        <dbReference type="EMBL" id="TDX00764.1"/>
    </source>
</evidence>
<proteinExistence type="predicted"/>
<gene>
    <name evidence="1" type="ORF">EDB95_1792</name>
</gene>
<protein>
    <submittedName>
        <fullName evidence="1">Putative transposase/invertase (TIGR01784 family)</fullName>
    </submittedName>
</protein>
<name>A0A4R8DRE3_9BACT</name>
<accession>A0A4R8DRE3</accession>
<evidence type="ECO:0000313" key="2">
    <source>
        <dbReference type="Proteomes" id="UP000294498"/>
    </source>
</evidence>
<reference evidence="1 2" key="1">
    <citation type="submission" date="2019-03" db="EMBL/GenBank/DDBJ databases">
        <title>Genomic Encyclopedia of Type Strains, Phase IV (KMG-IV): sequencing the most valuable type-strain genomes for metagenomic binning, comparative biology and taxonomic classification.</title>
        <authorList>
            <person name="Goeker M."/>
        </authorList>
    </citation>
    <scope>NUCLEOTIDE SEQUENCE [LARGE SCALE GENOMIC DNA]</scope>
    <source>
        <strain evidence="1 2">DSM 100059</strain>
    </source>
</reference>
<sequence length="274" mass="31275">MAKERSGSKQVNQYDKILRENLEAALPGLIKDLLCIDAVSAEEIPDDVQHTKERKPDVLKKITDNKGDTFTLHVEFQVSNEPNMIFRMAEYWVMLYRRYHLPVKQYVIYVGKGVPKMADHIRSGRIYFHYALIALSTVDYHLLLRSDKPEEKIMAILAGFGKENPTVVAKDIITQIIQTTAGDLDKQRFLQQLRILGQLRNLDSQIIKIMDSVAGLISEERDILYQRGAIKGEEKAKTEFVKNLMKTGKFTDKEIAALVNVSKAFVEKIKGTVH</sequence>
<organism evidence="1 2">
    <name type="scientific">Dinghuibacter silviterrae</name>
    <dbReference type="NCBI Taxonomy" id="1539049"/>
    <lineage>
        <taxon>Bacteria</taxon>
        <taxon>Pseudomonadati</taxon>
        <taxon>Bacteroidota</taxon>
        <taxon>Chitinophagia</taxon>
        <taxon>Chitinophagales</taxon>
        <taxon>Chitinophagaceae</taxon>
        <taxon>Dinghuibacter</taxon>
    </lineage>
</organism>
<dbReference type="Proteomes" id="UP000294498">
    <property type="component" value="Unassembled WGS sequence"/>
</dbReference>
<dbReference type="RefSeq" id="WP_133992725.1">
    <property type="nucleotide sequence ID" value="NZ_SODV01000001.1"/>
</dbReference>
<comment type="caution">
    <text evidence="1">The sequence shown here is derived from an EMBL/GenBank/DDBJ whole genome shotgun (WGS) entry which is preliminary data.</text>
</comment>
<dbReference type="PANTHER" id="PTHR34613:SF1">
    <property type="entry name" value="SLL6017 PROTEIN"/>
    <property type="match status" value="1"/>
</dbReference>
<keyword evidence="2" id="KW-1185">Reference proteome</keyword>
<dbReference type="AlphaFoldDB" id="A0A4R8DRE3"/>